<dbReference type="EMBL" id="JABSTU010000001">
    <property type="protein sequence ID" value="KAH8040067.1"/>
    <property type="molecule type" value="Genomic_DNA"/>
</dbReference>
<comment type="caution">
    <text evidence="1">The sequence shown here is derived from an EMBL/GenBank/DDBJ whole genome shotgun (WGS) entry which is preliminary data.</text>
</comment>
<proteinExistence type="predicted"/>
<evidence type="ECO:0000313" key="2">
    <source>
        <dbReference type="Proteomes" id="UP000821866"/>
    </source>
</evidence>
<organism evidence="1 2">
    <name type="scientific">Rhipicephalus microplus</name>
    <name type="common">Cattle tick</name>
    <name type="synonym">Boophilus microplus</name>
    <dbReference type="NCBI Taxonomy" id="6941"/>
    <lineage>
        <taxon>Eukaryota</taxon>
        <taxon>Metazoa</taxon>
        <taxon>Ecdysozoa</taxon>
        <taxon>Arthropoda</taxon>
        <taxon>Chelicerata</taxon>
        <taxon>Arachnida</taxon>
        <taxon>Acari</taxon>
        <taxon>Parasitiformes</taxon>
        <taxon>Ixodida</taxon>
        <taxon>Ixodoidea</taxon>
        <taxon>Ixodidae</taxon>
        <taxon>Rhipicephalinae</taxon>
        <taxon>Rhipicephalus</taxon>
        <taxon>Boophilus</taxon>
    </lineage>
</organism>
<gene>
    <name evidence="1" type="ORF">HPB51_009323</name>
</gene>
<dbReference type="AlphaFoldDB" id="A0A9J6F087"/>
<dbReference type="Proteomes" id="UP000821866">
    <property type="component" value="Chromosome 1"/>
</dbReference>
<name>A0A9J6F087_RHIMP</name>
<reference evidence="1" key="1">
    <citation type="journal article" date="2020" name="Cell">
        <title>Large-Scale Comparative Analyses of Tick Genomes Elucidate Their Genetic Diversity and Vector Capacities.</title>
        <authorList>
            <consortium name="Tick Genome and Microbiome Consortium (TIGMIC)"/>
            <person name="Jia N."/>
            <person name="Wang J."/>
            <person name="Shi W."/>
            <person name="Du L."/>
            <person name="Sun Y."/>
            <person name="Zhan W."/>
            <person name="Jiang J.F."/>
            <person name="Wang Q."/>
            <person name="Zhang B."/>
            <person name="Ji P."/>
            <person name="Bell-Sakyi L."/>
            <person name="Cui X.M."/>
            <person name="Yuan T.T."/>
            <person name="Jiang B.G."/>
            <person name="Yang W.F."/>
            <person name="Lam T.T."/>
            <person name="Chang Q.C."/>
            <person name="Ding S.J."/>
            <person name="Wang X.J."/>
            <person name="Zhu J.G."/>
            <person name="Ruan X.D."/>
            <person name="Zhao L."/>
            <person name="Wei J.T."/>
            <person name="Ye R.Z."/>
            <person name="Que T.C."/>
            <person name="Du C.H."/>
            <person name="Zhou Y.H."/>
            <person name="Cheng J.X."/>
            <person name="Dai P.F."/>
            <person name="Guo W.B."/>
            <person name="Han X.H."/>
            <person name="Huang E.J."/>
            <person name="Li L.F."/>
            <person name="Wei W."/>
            <person name="Gao Y.C."/>
            <person name="Liu J.Z."/>
            <person name="Shao H.Z."/>
            <person name="Wang X."/>
            <person name="Wang C.C."/>
            <person name="Yang T.C."/>
            <person name="Huo Q.B."/>
            <person name="Li W."/>
            <person name="Chen H.Y."/>
            <person name="Chen S.E."/>
            <person name="Zhou L.G."/>
            <person name="Ni X.B."/>
            <person name="Tian J.H."/>
            <person name="Sheng Y."/>
            <person name="Liu T."/>
            <person name="Pan Y.S."/>
            <person name="Xia L.Y."/>
            <person name="Li J."/>
            <person name="Zhao F."/>
            <person name="Cao W.C."/>
        </authorList>
    </citation>
    <scope>NUCLEOTIDE SEQUENCE</scope>
    <source>
        <strain evidence="1">Rmic-2018</strain>
    </source>
</reference>
<keyword evidence="2" id="KW-1185">Reference proteome</keyword>
<evidence type="ECO:0000313" key="1">
    <source>
        <dbReference type="EMBL" id="KAH8040067.1"/>
    </source>
</evidence>
<protein>
    <submittedName>
        <fullName evidence="1">Uncharacterized protein</fullName>
    </submittedName>
</protein>
<sequence length="134" mass="15184">MHNAVASFACECNRDYIVAAVDALFLVSHRVSIDREVRIPPTHIVLCSVCDTLLSSWYFEKDGMLFCKSDYLYNYGEVCQNCSEIITGPVMNILAPKQNMFLQLLCINECLPSVLRKMEEAMLPIFSVHIVGEE</sequence>
<dbReference type="Gene3D" id="2.10.110.10">
    <property type="entry name" value="Cysteine Rich Protein"/>
    <property type="match status" value="2"/>
</dbReference>
<dbReference type="SUPFAM" id="SSF57716">
    <property type="entry name" value="Glucocorticoid receptor-like (DNA-binding domain)"/>
    <property type="match status" value="1"/>
</dbReference>
<accession>A0A9J6F087</accession>
<reference evidence="1" key="2">
    <citation type="submission" date="2021-09" db="EMBL/GenBank/DDBJ databases">
        <authorList>
            <person name="Jia N."/>
            <person name="Wang J."/>
            <person name="Shi W."/>
            <person name="Du L."/>
            <person name="Sun Y."/>
            <person name="Zhan W."/>
            <person name="Jiang J."/>
            <person name="Wang Q."/>
            <person name="Zhang B."/>
            <person name="Ji P."/>
            <person name="Sakyi L.B."/>
            <person name="Cui X."/>
            <person name="Yuan T."/>
            <person name="Jiang B."/>
            <person name="Yang W."/>
            <person name="Lam T.T.-Y."/>
            <person name="Chang Q."/>
            <person name="Ding S."/>
            <person name="Wang X."/>
            <person name="Zhu J."/>
            <person name="Ruan X."/>
            <person name="Zhao L."/>
            <person name="Wei J."/>
            <person name="Que T."/>
            <person name="Du C."/>
            <person name="Cheng J."/>
            <person name="Dai P."/>
            <person name="Han X."/>
            <person name="Huang E."/>
            <person name="Gao Y."/>
            <person name="Liu J."/>
            <person name="Shao H."/>
            <person name="Ye R."/>
            <person name="Li L."/>
            <person name="Wei W."/>
            <person name="Wang X."/>
            <person name="Wang C."/>
            <person name="Huo Q."/>
            <person name="Li W."/>
            <person name="Guo W."/>
            <person name="Chen H."/>
            <person name="Chen S."/>
            <person name="Zhou L."/>
            <person name="Zhou L."/>
            <person name="Ni X."/>
            <person name="Tian J."/>
            <person name="Zhou Y."/>
            <person name="Sheng Y."/>
            <person name="Liu T."/>
            <person name="Pan Y."/>
            <person name="Xia L."/>
            <person name="Li J."/>
            <person name="Zhao F."/>
            <person name="Cao W."/>
        </authorList>
    </citation>
    <scope>NUCLEOTIDE SEQUENCE</scope>
    <source>
        <strain evidence="1">Rmic-2018</strain>
        <tissue evidence="1">Larvae</tissue>
    </source>
</reference>